<dbReference type="InterPro" id="IPR029052">
    <property type="entry name" value="Metallo-depent_PP-like"/>
</dbReference>
<dbReference type="NCBIfam" id="TIGR00040">
    <property type="entry name" value="yfcE"/>
    <property type="match status" value="1"/>
</dbReference>
<keyword evidence="5" id="KW-1185">Reference proteome</keyword>
<dbReference type="Proteomes" id="UP000830167">
    <property type="component" value="Chromosome"/>
</dbReference>
<protein>
    <recommendedName>
        <fullName evidence="2">Phosphoesterase</fullName>
        <ecNumber evidence="2">3.1.4.-</ecNumber>
    </recommendedName>
</protein>
<name>A0ABY4CL70_9BACL</name>
<evidence type="ECO:0000313" key="4">
    <source>
        <dbReference type="EMBL" id="UOF90211.1"/>
    </source>
</evidence>
<comment type="cofactor">
    <cofactor evidence="2">
        <name>a divalent metal cation</name>
        <dbReference type="ChEBI" id="CHEBI:60240"/>
    </cofactor>
</comment>
<sequence>MRICLISDSHGNRQAIATILQREQPDLVLHAGDHAADMQSFDTKHKSGRRVMSVAGNCDLPGVAELEKILDIGCFRVFLSHGHRYRVKENYLNLFYKAEEIQANVAVFGHTHVPTVFVEQGRLFVNPGSVSLPRGYRTPTYVVIDDLDTVGLQNTSSAEHALSIRFLRVSDGTLCDDLSATVHWDTHKHQFRWD</sequence>
<accession>A0ABY4CL70</accession>
<dbReference type="Gene3D" id="3.60.21.10">
    <property type="match status" value="1"/>
</dbReference>
<dbReference type="InterPro" id="IPR000979">
    <property type="entry name" value="Phosphodiesterase_MJ0936/Vps29"/>
</dbReference>
<dbReference type="InterPro" id="IPR024654">
    <property type="entry name" value="Calcineurin-like_PHP_lpxH"/>
</dbReference>
<dbReference type="PANTHER" id="PTHR11124">
    <property type="entry name" value="VACUOLAR SORTING PROTEIN VPS29"/>
    <property type="match status" value="1"/>
</dbReference>
<dbReference type="Pfam" id="PF12850">
    <property type="entry name" value="Metallophos_2"/>
    <property type="match status" value="1"/>
</dbReference>
<dbReference type="EC" id="3.1.4.-" evidence="2"/>
<reference evidence="4" key="1">
    <citation type="submission" date="2021-12" db="EMBL/GenBank/DDBJ databases">
        <title>Alicyclobacillaceae gen. nov., sp. nov., isolated from chalcocite enrichment system.</title>
        <authorList>
            <person name="Jiang Z."/>
        </authorList>
    </citation>
    <scope>NUCLEOTIDE SEQUENCE</scope>
    <source>
        <strain evidence="4">MYW30-H2</strain>
    </source>
</reference>
<evidence type="ECO:0000313" key="5">
    <source>
        <dbReference type="Proteomes" id="UP000830167"/>
    </source>
</evidence>
<keyword evidence="2" id="KW-0479">Metal-binding</keyword>
<dbReference type="SUPFAM" id="SSF56300">
    <property type="entry name" value="Metallo-dependent phosphatases"/>
    <property type="match status" value="1"/>
</dbReference>
<evidence type="ECO:0000259" key="3">
    <source>
        <dbReference type="Pfam" id="PF12850"/>
    </source>
</evidence>
<proteinExistence type="inferred from homology"/>
<evidence type="ECO:0000256" key="1">
    <source>
        <dbReference type="ARBA" id="ARBA00008950"/>
    </source>
</evidence>
<feature type="domain" description="Calcineurin-like phosphoesterase" evidence="3">
    <location>
        <begin position="1"/>
        <end position="145"/>
    </location>
</feature>
<comment type="similarity">
    <text evidence="1 2">Belongs to the metallophosphoesterase superfamily. YfcE family.</text>
</comment>
<dbReference type="EMBL" id="CP089291">
    <property type="protein sequence ID" value="UOF90211.1"/>
    <property type="molecule type" value="Genomic_DNA"/>
</dbReference>
<dbReference type="RefSeq" id="WP_347436902.1">
    <property type="nucleotide sequence ID" value="NZ_CP089291.1"/>
</dbReference>
<organism evidence="4 5">
    <name type="scientific">Fodinisporobacter ferrooxydans</name>
    <dbReference type="NCBI Taxonomy" id="2901836"/>
    <lineage>
        <taxon>Bacteria</taxon>
        <taxon>Bacillati</taxon>
        <taxon>Bacillota</taxon>
        <taxon>Bacilli</taxon>
        <taxon>Bacillales</taxon>
        <taxon>Alicyclobacillaceae</taxon>
        <taxon>Fodinisporobacter</taxon>
    </lineage>
</organism>
<evidence type="ECO:0000256" key="2">
    <source>
        <dbReference type="RuleBase" id="RU362039"/>
    </source>
</evidence>
<gene>
    <name evidence="4" type="ORF">LSG31_20500</name>
</gene>